<dbReference type="Proteomes" id="UP000233556">
    <property type="component" value="Unassembled WGS sequence"/>
</dbReference>
<dbReference type="AlphaFoldDB" id="A0A2I0UC42"/>
<organism evidence="1 2">
    <name type="scientific">Limosa lapponica baueri</name>
    <dbReference type="NCBI Taxonomy" id="1758121"/>
    <lineage>
        <taxon>Eukaryota</taxon>
        <taxon>Metazoa</taxon>
        <taxon>Chordata</taxon>
        <taxon>Craniata</taxon>
        <taxon>Vertebrata</taxon>
        <taxon>Euteleostomi</taxon>
        <taxon>Archelosauria</taxon>
        <taxon>Archosauria</taxon>
        <taxon>Dinosauria</taxon>
        <taxon>Saurischia</taxon>
        <taxon>Theropoda</taxon>
        <taxon>Coelurosauria</taxon>
        <taxon>Aves</taxon>
        <taxon>Neognathae</taxon>
        <taxon>Neoaves</taxon>
        <taxon>Charadriiformes</taxon>
        <taxon>Scolopacidae</taxon>
        <taxon>Limosa</taxon>
    </lineage>
</organism>
<evidence type="ECO:0000313" key="2">
    <source>
        <dbReference type="Proteomes" id="UP000233556"/>
    </source>
</evidence>
<evidence type="ECO:0000313" key="1">
    <source>
        <dbReference type="EMBL" id="PKU43620.1"/>
    </source>
</evidence>
<dbReference type="EMBL" id="KZ505884">
    <property type="protein sequence ID" value="PKU43620.1"/>
    <property type="molecule type" value="Genomic_DNA"/>
</dbReference>
<proteinExistence type="predicted"/>
<sequence length="90" mass="10532">MARSLLARSDKKYCENMNQKSFCPKYITTCGKGRTTSQLFTDGKLRFEHEKYWHLQNTFQLHKLKALCLESMVLPLGQQHLKATYETDDS</sequence>
<keyword evidence="2" id="KW-1185">Reference proteome</keyword>
<reference evidence="2" key="2">
    <citation type="submission" date="2017-12" db="EMBL/GenBank/DDBJ databases">
        <title>Genome sequence of the Bar-tailed Godwit (Limosa lapponica baueri).</title>
        <authorList>
            <person name="Lima N.C.B."/>
            <person name="Parody-Merino A.M."/>
            <person name="Battley P.F."/>
            <person name="Fidler A.E."/>
            <person name="Prosdocimi F."/>
        </authorList>
    </citation>
    <scope>NUCLEOTIDE SEQUENCE [LARGE SCALE GENOMIC DNA]</scope>
</reference>
<reference evidence="2" key="1">
    <citation type="submission" date="2017-11" db="EMBL/GenBank/DDBJ databases">
        <authorList>
            <person name="Lima N.C."/>
            <person name="Parody-Merino A.M."/>
            <person name="Battley P.F."/>
            <person name="Fidler A.E."/>
            <person name="Prosdocimi F."/>
        </authorList>
    </citation>
    <scope>NUCLEOTIDE SEQUENCE [LARGE SCALE GENOMIC DNA]</scope>
</reference>
<gene>
    <name evidence="1" type="ORF">llap_6078</name>
</gene>
<accession>A0A2I0UC42</accession>
<name>A0A2I0UC42_LIMLA</name>
<protein>
    <submittedName>
        <fullName evidence="1">Uncharacterized protein</fullName>
    </submittedName>
</protein>